<gene>
    <name evidence="19" type="ORF">E0L93_11360</name>
</gene>
<dbReference type="SMART" id="SM00116">
    <property type="entry name" value="CBS"/>
    <property type="match status" value="2"/>
</dbReference>
<evidence type="ECO:0000256" key="14">
    <source>
        <dbReference type="PIRNR" id="PIRNR006404"/>
    </source>
</evidence>
<dbReference type="InterPro" id="IPR046342">
    <property type="entry name" value="CBS_dom_sf"/>
</dbReference>
<evidence type="ECO:0000256" key="10">
    <source>
        <dbReference type="ARBA" id="ARBA00022989"/>
    </source>
</evidence>
<dbReference type="InterPro" id="IPR000644">
    <property type="entry name" value="CBS_dom"/>
</dbReference>
<evidence type="ECO:0000256" key="11">
    <source>
        <dbReference type="ARBA" id="ARBA00023049"/>
    </source>
</evidence>
<feature type="transmembrane region" description="Helical" evidence="14">
    <location>
        <begin position="40"/>
        <end position="58"/>
    </location>
</feature>
<comment type="subcellular location">
    <subcellularLocation>
        <location evidence="1 14">Cell membrane</location>
        <topology evidence="1 14">Multi-pass membrane protein</topology>
    </subcellularLocation>
</comment>
<dbReference type="PANTHER" id="PTHR39188">
    <property type="entry name" value="MEMBRANE-ASSOCIATED ZINC METALLOPROTEASE M50B"/>
    <property type="match status" value="1"/>
</dbReference>
<feature type="binding site" evidence="16">
    <location>
        <position position="63"/>
    </location>
    <ligand>
        <name>Zn(2+)</name>
        <dbReference type="ChEBI" id="CHEBI:29105"/>
        <note>catalytic</note>
    </ligand>
</feature>
<evidence type="ECO:0000256" key="12">
    <source>
        <dbReference type="ARBA" id="ARBA00023122"/>
    </source>
</evidence>
<name>A0A4R1BFB8_9ACTN</name>
<dbReference type="Pfam" id="PF02163">
    <property type="entry name" value="Peptidase_M50"/>
    <property type="match status" value="1"/>
</dbReference>
<evidence type="ECO:0000256" key="15">
    <source>
        <dbReference type="PIRSR" id="PIRSR006404-1"/>
    </source>
</evidence>
<dbReference type="CDD" id="cd06164">
    <property type="entry name" value="S2P-M50_SpoIVFB_CBS"/>
    <property type="match status" value="1"/>
</dbReference>
<dbReference type="GO" id="GO:0046872">
    <property type="term" value="F:metal ion binding"/>
    <property type="evidence" value="ECO:0007669"/>
    <property type="project" value="UniProtKB-UniRule"/>
</dbReference>
<protein>
    <recommendedName>
        <fullName evidence="14">Zinc metalloprotease</fullName>
    </recommendedName>
</protein>
<evidence type="ECO:0000256" key="13">
    <source>
        <dbReference type="ARBA" id="ARBA00023136"/>
    </source>
</evidence>
<dbReference type="EMBL" id="SKBU01000020">
    <property type="protein sequence ID" value="TCJ15851.1"/>
    <property type="molecule type" value="Genomic_DNA"/>
</dbReference>
<keyword evidence="5 14" id="KW-0812">Transmembrane</keyword>
<dbReference type="OrthoDB" id="9781963at2"/>
<evidence type="ECO:0000256" key="3">
    <source>
        <dbReference type="ARBA" id="ARBA00022475"/>
    </source>
</evidence>
<evidence type="ECO:0000256" key="4">
    <source>
        <dbReference type="ARBA" id="ARBA00022670"/>
    </source>
</evidence>
<dbReference type="CDD" id="cd02205">
    <property type="entry name" value="CBS_pair_SF"/>
    <property type="match status" value="1"/>
</dbReference>
<dbReference type="PROSITE" id="PS51371">
    <property type="entry name" value="CBS"/>
    <property type="match status" value="2"/>
</dbReference>
<dbReference type="RefSeq" id="WP_132692002.1">
    <property type="nucleotide sequence ID" value="NZ_SKBU01000020.1"/>
</dbReference>
<evidence type="ECO:0000256" key="6">
    <source>
        <dbReference type="ARBA" id="ARBA00022723"/>
    </source>
</evidence>
<dbReference type="PANTHER" id="PTHR39188:SF3">
    <property type="entry name" value="STAGE IV SPORULATION PROTEIN FB"/>
    <property type="match status" value="1"/>
</dbReference>
<sequence length="383" mass="42012">MGRSFSLGRYLGIEVKVHWTFFLLLAFFGVLGLTQTGSPAGALALAGLIVLLFVFVVLHEYGHALVARGLGYEVEDIVLLPMGGMARLKTFPEKALDELKIAIAGPPVNVALAALFYGAAYLFYGISPLAVPHPAALVEEAAGYFLSYLGLVNVILAVFNLLPAFPMDGGRVLRAFLSTRMDRVRATEIAAAVGQAFAILFFVIGLLTFNLILTLVAVFIFLAAAGEAQAMRQRELMRGLIVADVMRRGSRTETLAPEHPFERVLEALIHGHQEDFPVLDERGRLVGMLYRNDIFDAARSREHAPRVGELMRRRFPTISPQADLFEEAHRLLQENDFRTLPVCDGEELVGLLSMEDLGQASLLRRLPVRGYGTLGSGGRRPQP</sequence>
<keyword evidence="3 14" id="KW-1003">Cell membrane</keyword>
<dbReference type="Pfam" id="PF00571">
    <property type="entry name" value="CBS"/>
    <property type="match status" value="2"/>
</dbReference>
<dbReference type="GO" id="GO:0008237">
    <property type="term" value="F:metallopeptidase activity"/>
    <property type="evidence" value="ECO:0007669"/>
    <property type="project" value="UniProtKB-UniRule"/>
</dbReference>
<dbReference type="SUPFAM" id="SSF54631">
    <property type="entry name" value="CBS-domain pair"/>
    <property type="match status" value="1"/>
</dbReference>
<dbReference type="GO" id="GO:0006508">
    <property type="term" value="P:proteolysis"/>
    <property type="evidence" value="ECO:0007669"/>
    <property type="project" value="UniProtKB-KW"/>
</dbReference>
<feature type="active site" evidence="15">
    <location>
        <position position="60"/>
    </location>
</feature>
<keyword evidence="8 14" id="KW-0378">Hydrolase</keyword>
<evidence type="ECO:0000256" key="16">
    <source>
        <dbReference type="PIRSR" id="PIRSR006404-2"/>
    </source>
</evidence>
<dbReference type="AlphaFoldDB" id="A0A4R1BFB8"/>
<comment type="similarity">
    <text evidence="2 14">Belongs to the peptidase M50B family.</text>
</comment>
<evidence type="ECO:0000256" key="5">
    <source>
        <dbReference type="ARBA" id="ARBA00022692"/>
    </source>
</evidence>
<evidence type="ECO:0000259" key="18">
    <source>
        <dbReference type="PROSITE" id="PS51371"/>
    </source>
</evidence>
<keyword evidence="11 14" id="KW-0482">Metalloprotease</keyword>
<evidence type="ECO:0000256" key="8">
    <source>
        <dbReference type="ARBA" id="ARBA00022801"/>
    </source>
</evidence>
<evidence type="ECO:0000256" key="1">
    <source>
        <dbReference type="ARBA" id="ARBA00004651"/>
    </source>
</evidence>
<evidence type="ECO:0000256" key="17">
    <source>
        <dbReference type="PROSITE-ProRule" id="PRU00703"/>
    </source>
</evidence>
<keyword evidence="6 14" id="KW-0479">Metal-binding</keyword>
<reference evidence="19 20" key="1">
    <citation type="submission" date="2019-03" db="EMBL/GenBank/DDBJ databases">
        <title>Whole genome sequence of a novel Rubrobacter taiwanensis strain, isolated from Yellowstone National Park.</title>
        <authorList>
            <person name="Freed S."/>
            <person name="Ramaley R.F."/>
            <person name="Kyndt J.A."/>
        </authorList>
    </citation>
    <scope>NUCLEOTIDE SEQUENCE [LARGE SCALE GENOMIC DNA]</scope>
    <source>
        <strain evidence="19 20">Yellowstone</strain>
    </source>
</reference>
<keyword evidence="4 14" id="KW-0645">Protease</keyword>
<dbReference type="Gene3D" id="3.10.580.10">
    <property type="entry name" value="CBS-domain"/>
    <property type="match status" value="2"/>
</dbReference>
<dbReference type="InterPro" id="IPR016483">
    <property type="entry name" value="UCP006404_Pept_M50_CBS"/>
</dbReference>
<comment type="cofactor">
    <cofactor evidence="14 16">
        <name>Zn(2+)</name>
        <dbReference type="ChEBI" id="CHEBI:29105"/>
    </cofactor>
    <text evidence="14 16">Binds 1 zinc ion per subunit.</text>
</comment>
<keyword evidence="9 14" id="KW-0862">Zinc</keyword>
<dbReference type="PIRSF" id="PIRSF006404">
    <property type="entry name" value="UCP006404_Pept_M50_CBS"/>
    <property type="match status" value="1"/>
</dbReference>
<keyword evidence="7" id="KW-0677">Repeat</keyword>
<keyword evidence="12 17" id="KW-0129">CBS domain</keyword>
<evidence type="ECO:0000256" key="2">
    <source>
        <dbReference type="ARBA" id="ARBA00007931"/>
    </source>
</evidence>
<keyword evidence="13 14" id="KW-0472">Membrane</keyword>
<feature type="transmembrane region" description="Helical" evidence="14">
    <location>
        <begin position="186"/>
        <end position="205"/>
    </location>
</feature>
<feature type="transmembrane region" description="Helical" evidence="14">
    <location>
        <begin position="211"/>
        <end position="228"/>
    </location>
</feature>
<keyword evidence="10 14" id="KW-1133">Transmembrane helix</keyword>
<organism evidence="19 20">
    <name type="scientific">Rubrobacter taiwanensis</name>
    <dbReference type="NCBI Taxonomy" id="185139"/>
    <lineage>
        <taxon>Bacteria</taxon>
        <taxon>Bacillati</taxon>
        <taxon>Actinomycetota</taxon>
        <taxon>Rubrobacteria</taxon>
        <taxon>Rubrobacterales</taxon>
        <taxon>Rubrobacteraceae</taxon>
        <taxon>Rubrobacter</taxon>
    </lineage>
</organism>
<proteinExistence type="inferred from homology"/>
<evidence type="ECO:0000256" key="9">
    <source>
        <dbReference type="ARBA" id="ARBA00022833"/>
    </source>
</evidence>
<feature type="domain" description="CBS" evidence="18">
    <location>
        <begin position="311"/>
        <end position="368"/>
    </location>
</feature>
<evidence type="ECO:0000313" key="19">
    <source>
        <dbReference type="EMBL" id="TCJ15851.1"/>
    </source>
</evidence>
<dbReference type="InterPro" id="IPR008915">
    <property type="entry name" value="Peptidase_M50"/>
</dbReference>
<feature type="binding site" evidence="16">
    <location>
        <position position="168"/>
    </location>
    <ligand>
        <name>Zn(2+)</name>
        <dbReference type="ChEBI" id="CHEBI:29105"/>
        <note>catalytic</note>
    </ligand>
</feature>
<dbReference type="Proteomes" id="UP000295244">
    <property type="component" value="Unassembled WGS sequence"/>
</dbReference>
<feature type="transmembrane region" description="Helical" evidence="14">
    <location>
        <begin position="101"/>
        <end position="124"/>
    </location>
</feature>
<feature type="binding site" evidence="16">
    <location>
        <position position="59"/>
    </location>
    <ligand>
        <name>Zn(2+)</name>
        <dbReference type="ChEBI" id="CHEBI:29105"/>
        <note>catalytic</note>
    </ligand>
</feature>
<evidence type="ECO:0000313" key="20">
    <source>
        <dbReference type="Proteomes" id="UP000295244"/>
    </source>
</evidence>
<feature type="domain" description="CBS" evidence="18">
    <location>
        <begin position="246"/>
        <end position="306"/>
    </location>
</feature>
<comment type="caution">
    <text evidence="19">The sequence shown here is derived from an EMBL/GenBank/DDBJ whole genome shotgun (WGS) entry which is preliminary data.</text>
</comment>
<feature type="transmembrane region" description="Helical" evidence="14">
    <location>
        <begin position="144"/>
        <end position="165"/>
    </location>
</feature>
<accession>A0A4R1BFB8</accession>
<evidence type="ECO:0000256" key="7">
    <source>
        <dbReference type="ARBA" id="ARBA00022737"/>
    </source>
</evidence>
<dbReference type="GO" id="GO:0005886">
    <property type="term" value="C:plasma membrane"/>
    <property type="evidence" value="ECO:0007669"/>
    <property type="project" value="UniProtKB-SubCell"/>
</dbReference>
<keyword evidence="20" id="KW-1185">Reference proteome</keyword>
<feature type="transmembrane region" description="Helical" evidence="14">
    <location>
        <begin position="12"/>
        <end position="34"/>
    </location>
</feature>